<dbReference type="WBParaSite" id="MhA1_Contig296.frz3.gene5">
    <property type="protein sequence ID" value="MhA1_Contig296.frz3.gene5"/>
    <property type="gene ID" value="MhA1_Contig296.frz3.gene5"/>
</dbReference>
<feature type="region of interest" description="Disordered" evidence="1">
    <location>
        <begin position="28"/>
        <end position="62"/>
    </location>
</feature>
<protein>
    <submittedName>
        <fullName evidence="4">Uncharacterized protein</fullName>
    </submittedName>
</protein>
<evidence type="ECO:0000256" key="1">
    <source>
        <dbReference type="SAM" id="MobiDB-lite"/>
    </source>
</evidence>
<sequence>MRKFEFYYFLFSFTILCCFTTAPLLRSKSVSSSTSSNLGKTTDNTNHVNKNKMKKHFKSSSLSTIPEHYVGKYSETVIGESSKFTKETSIKIKDVLDNKIEFNLEEFGE</sequence>
<dbReference type="Proteomes" id="UP000095281">
    <property type="component" value="Unplaced"/>
</dbReference>
<keyword evidence="2" id="KW-0812">Transmembrane</keyword>
<reference evidence="4" key="1">
    <citation type="submission" date="2016-11" db="UniProtKB">
        <authorList>
            <consortium name="WormBaseParasite"/>
        </authorList>
    </citation>
    <scope>IDENTIFICATION</scope>
</reference>
<evidence type="ECO:0000256" key="2">
    <source>
        <dbReference type="SAM" id="Phobius"/>
    </source>
</evidence>
<name>A0A1I8BKT4_MELHA</name>
<keyword evidence="2" id="KW-1133">Transmembrane helix</keyword>
<feature type="transmembrane region" description="Helical" evidence="2">
    <location>
        <begin position="6"/>
        <end position="25"/>
    </location>
</feature>
<evidence type="ECO:0000313" key="4">
    <source>
        <dbReference type="WBParaSite" id="MhA1_Contig296.frz3.gene5"/>
    </source>
</evidence>
<feature type="compositionally biased region" description="Basic residues" evidence="1">
    <location>
        <begin position="49"/>
        <end position="58"/>
    </location>
</feature>
<accession>A0A1I8BKT4</accession>
<dbReference type="AlphaFoldDB" id="A0A1I8BKT4"/>
<evidence type="ECO:0000313" key="3">
    <source>
        <dbReference type="Proteomes" id="UP000095281"/>
    </source>
</evidence>
<feature type="compositionally biased region" description="Polar residues" evidence="1">
    <location>
        <begin position="37"/>
        <end position="48"/>
    </location>
</feature>
<proteinExistence type="predicted"/>
<keyword evidence="3" id="KW-1185">Reference proteome</keyword>
<keyword evidence="2" id="KW-0472">Membrane</keyword>
<organism evidence="3 4">
    <name type="scientific">Meloidogyne hapla</name>
    <name type="common">Root-knot nematode worm</name>
    <dbReference type="NCBI Taxonomy" id="6305"/>
    <lineage>
        <taxon>Eukaryota</taxon>
        <taxon>Metazoa</taxon>
        <taxon>Ecdysozoa</taxon>
        <taxon>Nematoda</taxon>
        <taxon>Chromadorea</taxon>
        <taxon>Rhabditida</taxon>
        <taxon>Tylenchina</taxon>
        <taxon>Tylenchomorpha</taxon>
        <taxon>Tylenchoidea</taxon>
        <taxon>Meloidogynidae</taxon>
        <taxon>Meloidogyninae</taxon>
        <taxon>Meloidogyne</taxon>
    </lineage>
</organism>